<keyword evidence="2" id="KW-1185">Reference proteome</keyword>
<comment type="caution">
    <text evidence="1">The sequence shown here is derived from an EMBL/GenBank/DDBJ whole genome shotgun (WGS) entry which is preliminary data.</text>
</comment>
<gene>
    <name evidence="1" type="ORF">EV421DRAFT_1908584</name>
</gene>
<sequence length="219" mass="25344">MGIQRATGSSSKIHLPVPVRTGQNRTVLHSHKAIEKCCQAARVVEKDYLKNLTPEQLSVIENQWTQFAAASELPDNDDDFDSGAWQDISDATRLDEILQGNEVIELSHEGGEFELVRELQERLSTKWRKQQSRRRDFHSRRNHTQQCVDALKNHLNLMTDAYMDWMLNRDENKLPSVEEECQSSEGIWVVDIFRRYHMLNSHVPVDDFICRGMIPCAPK</sequence>
<evidence type="ECO:0000313" key="2">
    <source>
        <dbReference type="Proteomes" id="UP001175226"/>
    </source>
</evidence>
<evidence type="ECO:0000313" key="1">
    <source>
        <dbReference type="EMBL" id="KAK0435509.1"/>
    </source>
</evidence>
<proteinExistence type="predicted"/>
<dbReference type="Proteomes" id="UP001175226">
    <property type="component" value="Unassembled WGS sequence"/>
</dbReference>
<accession>A0AA39J4M1</accession>
<reference evidence="1" key="1">
    <citation type="submission" date="2023-06" db="EMBL/GenBank/DDBJ databases">
        <authorList>
            <consortium name="Lawrence Berkeley National Laboratory"/>
            <person name="Ahrendt S."/>
            <person name="Sahu N."/>
            <person name="Indic B."/>
            <person name="Wong-Bajracharya J."/>
            <person name="Merenyi Z."/>
            <person name="Ke H.-M."/>
            <person name="Monk M."/>
            <person name="Kocsube S."/>
            <person name="Drula E."/>
            <person name="Lipzen A."/>
            <person name="Balint B."/>
            <person name="Henrissat B."/>
            <person name="Andreopoulos B."/>
            <person name="Martin F.M."/>
            <person name="Harder C.B."/>
            <person name="Rigling D."/>
            <person name="Ford K.L."/>
            <person name="Foster G.D."/>
            <person name="Pangilinan J."/>
            <person name="Papanicolaou A."/>
            <person name="Barry K."/>
            <person name="LaButti K."/>
            <person name="Viragh M."/>
            <person name="Koriabine M."/>
            <person name="Yan M."/>
            <person name="Riley R."/>
            <person name="Champramary S."/>
            <person name="Plett K.L."/>
            <person name="Tsai I.J."/>
            <person name="Slot J."/>
            <person name="Sipos G."/>
            <person name="Plett J."/>
            <person name="Nagy L.G."/>
            <person name="Grigoriev I.V."/>
        </authorList>
    </citation>
    <scope>NUCLEOTIDE SEQUENCE</scope>
    <source>
        <strain evidence="1">FPL87.14</strain>
    </source>
</reference>
<dbReference type="AlphaFoldDB" id="A0AA39J4M1"/>
<name>A0AA39J4M1_9AGAR</name>
<organism evidence="1 2">
    <name type="scientific">Armillaria borealis</name>
    <dbReference type="NCBI Taxonomy" id="47425"/>
    <lineage>
        <taxon>Eukaryota</taxon>
        <taxon>Fungi</taxon>
        <taxon>Dikarya</taxon>
        <taxon>Basidiomycota</taxon>
        <taxon>Agaricomycotina</taxon>
        <taxon>Agaricomycetes</taxon>
        <taxon>Agaricomycetidae</taxon>
        <taxon>Agaricales</taxon>
        <taxon>Marasmiineae</taxon>
        <taxon>Physalacriaceae</taxon>
        <taxon>Armillaria</taxon>
    </lineage>
</organism>
<dbReference type="EMBL" id="JAUEPT010000062">
    <property type="protein sequence ID" value="KAK0435509.1"/>
    <property type="molecule type" value="Genomic_DNA"/>
</dbReference>
<protein>
    <submittedName>
        <fullName evidence="1">Uncharacterized protein</fullName>
    </submittedName>
</protein>